<gene>
    <name evidence="1" type="ORF">N3K66_003760</name>
</gene>
<name>A0ACC0V6C4_9HYPO</name>
<dbReference type="Proteomes" id="UP001163324">
    <property type="component" value="Chromosome 3"/>
</dbReference>
<evidence type="ECO:0000313" key="1">
    <source>
        <dbReference type="EMBL" id="KAI9901943.1"/>
    </source>
</evidence>
<proteinExistence type="predicted"/>
<organism evidence="1 2">
    <name type="scientific">Trichothecium roseum</name>
    <dbReference type="NCBI Taxonomy" id="47278"/>
    <lineage>
        <taxon>Eukaryota</taxon>
        <taxon>Fungi</taxon>
        <taxon>Dikarya</taxon>
        <taxon>Ascomycota</taxon>
        <taxon>Pezizomycotina</taxon>
        <taxon>Sordariomycetes</taxon>
        <taxon>Hypocreomycetidae</taxon>
        <taxon>Hypocreales</taxon>
        <taxon>Hypocreales incertae sedis</taxon>
        <taxon>Trichothecium</taxon>
    </lineage>
</organism>
<dbReference type="EMBL" id="CM047942">
    <property type="protein sequence ID" value="KAI9901943.1"/>
    <property type="molecule type" value="Genomic_DNA"/>
</dbReference>
<reference evidence="1" key="1">
    <citation type="submission" date="2022-10" db="EMBL/GenBank/DDBJ databases">
        <title>Complete Genome of Trichothecium roseum strain YXFP-22015, a Plant Pathogen Isolated from Citrus.</title>
        <authorList>
            <person name="Wang Y."/>
            <person name="Zhu L."/>
        </authorList>
    </citation>
    <scope>NUCLEOTIDE SEQUENCE</scope>
    <source>
        <strain evidence="1">YXFP-22015</strain>
    </source>
</reference>
<protein>
    <submittedName>
        <fullName evidence="1">Uncharacterized protein</fullName>
    </submittedName>
</protein>
<keyword evidence="2" id="KW-1185">Reference proteome</keyword>
<evidence type="ECO:0000313" key="2">
    <source>
        <dbReference type="Proteomes" id="UP001163324"/>
    </source>
</evidence>
<accession>A0ACC0V6C4</accession>
<sequence>MVLLTMTDAIVDALKSLPASSEIPNTDEVGLNGEPTSTGNQDMSDPEVGKPIGHGDIVRLWKRLQTAQTGSSPSLEQLLRGAQVYIPPPPPKKEPTAEYKALMARLRREEEARSYERMVAPPPVHETFSSRFPNAPSSRAAVAAFSAVNQPASKDDLGDDDATYNDVHRQFLLLINFLVSIVGVAGTLWVAGRWWSLPARLFLTMGGALVVAVAEVAVYSIYVWKLGDSKKRQDTAKEFREVIDTWVVTEEKGGEDDGGAEQLLKSKDDTLDGVRKRVATNKDGMAD</sequence>
<comment type="caution">
    <text evidence="1">The sequence shown here is derived from an EMBL/GenBank/DDBJ whole genome shotgun (WGS) entry which is preliminary data.</text>
</comment>